<feature type="transmembrane region" description="Helical" evidence="9">
    <location>
        <begin position="206"/>
        <end position="223"/>
    </location>
</feature>
<dbReference type="GO" id="GO:0006857">
    <property type="term" value="P:oligopeptide transport"/>
    <property type="evidence" value="ECO:0007669"/>
    <property type="project" value="InterPro"/>
</dbReference>
<feature type="transmembrane region" description="Helical" evidence="9">
    <location>
        <begin position="137"/>
        <end position="156"/>
    </location>
</feature>
<evidence type="ECO:0000313" key="10">
    <source>
        <dbReference type="EMBL" id="QIV94604.1"/>
    </source>
</evidence>
<dbReference type="InterPro" id="IPR005279">
    <property type="entry name" value="Dipep/tripep_permease"/>
</dbReference>
<feature type="transmembrane region" description="Helical" evidence="9">
    <location>
        <begin position="335"/>
        <end position="356"/>
    </location>
</feature>
<dbReference type="CDD" id="cd17346">
    <property type="entry name" value="MFS_DtpA_like"/>
    <property type="match status" value="1"/>
</dbReference>
<keyword evidence="2 8" id="KW-0813">Transport</keyword>
<comment type="similarity">
    <text evidence="8">Belongs to the major facilitator superfamily. Proton-dependent oligopeptide transporter (POT/PTR) (TC 2.A.17) family.</text>
</comment>
<evidence type="ECO:0000256" key="5">
    <source>
        <dbReference type="ARBA" id="ARBA00022856"/>
    </source>
</evidence>
<feature type="transmembrane region" description="Helical" evidence="9">
    <location>
        <begin position="229"/>
        <end position="248"/>
    </location>
</feature>
<keyword evidence="4 8" id="KW-0812">Transmembrane</keyword>
<evidence type="ECO:0000256" key="4">
    <source>
        <dbReference type="ARBA" id="ARBA00022692"/>
    </source>
</evidence>
<accession>A0A6M3HTK9</accession>
<feature type="transmembrane region" description="Helical" evidence="9">
    <location>
        <begin position="449"/>
        <end position="471"/>
    </location>
</feature>
<keyword evidence="5" id="KW-0653">Protein transport</keyword>
<evidence type="ECO:0000256" key="1">
    <source>
        <dbReference type="ARBA" id="ARBA00004651"/>
    </source>
</evidence>
<dbReference type="InterPro" id="IPR036259">
    <property type="entry name" value="MFS_trans_sf"/>
</dbReference>
<keyword evidence="7 9" id="KW-0472">Membrane</keyword>
<dbReference type="EMBL" id="CP038017">
    <property type="protein sequence ID" value="QIV94604.1"/>
    <property type="molecule type" value="Genomic_DNA"/>
</dbReference>
<dbReference type="Proteomes" id="UP000503320">
    <property type="component" value="Chromosome"/>
</dbReference>
<keyword evidence="6 9" id="KW-1133">Transmembrane helix</keyword>
<gene>
    <name evidence="10" type="ORF">E3E15_04205</name>
</gene>
<feature type="transmembrane region" description="Helical" evidence="9">
    <location>
        <begin position="299"/>
        <end position="323"/>
    </location>
</feature>
<evidence type="ECO:0000256" key="6">
    <source>
        <dbReference type="ARBA" id="ARBA00022989"/>
    </source>
</evidence>
<dbReference type="PROSITE" id="PS01023">
    <property type="entry name" value="PTR2_2"/>
    <property type="match status" value="1"/>
</dbReference>
<dbReference type="GO" id="GO:1904680">
    <property type="term" value="F:peptide transmembrane transporter activity"/>
    <property type="evidence" value="ECO:0007669"/>
    <property type="project" value="InterPro"/>
</dbReference>
<dbReference type="PANTHER" id="PTHR23517">
    <property type="entry name" value="RESISTANCE PROTEIN MDTM, PUTATIVE-RELATED-RELATED"/>
    <property type="match status" value="1"/>
</dbReference>
<comment type="subcellular location">
    <subcellularLocation>
        <location evidence="1">Cell membrane</location>
        <topology evidence="1">Multi-pass membrane protein</topology>
    </subcellularLocation>
    <subcellularLocation>
        <location evidence="8">Membrane</location>
        <topology evidence="8">Multi-pass membrane protein</topology>
    </subcellularLocation>
</comment>
<evidence type="ECO:0000256" key="7">
    <source>
        <dbReference type="ARBA" id="ARBA00023136"/>
    </source>
</evidence>
<dbReference type="InterPro" id="IPR000109">
    <property type="entry name" value="POT_fam"/>
</dbReference>
<sequence>MQNISSKHPKALWYIMAIYMWEYFSFYGMRALLILYLTKKLLLTDNMSYSIYGSFVALVYLTPIFGGVLADKFLGFKRTVVIGAILMSCGHIIIGIDGESLLFLGMAFIICGYGYFKSNVPCLVGQLYAKDDPKRDSAFTLLYLGGNIGSFIAPLTCGVVAEVYGWDYGFGLAGIGMIIGIIIFLSGNKYIPCPSNVKASLRRKTIDTFFISAAIILLCYFALEYHFESYLIFVVTVASTLWFIKICYSADKHTRKRLMLLIPFVMFGILFWVFDEQIFTSVELFIERNVNTAVFGYNFPASAAASINAFSIIIGGAVVAWIWKVYKALDSDFGRMVKFMFGFIFQLICFVLLILAAKEATIYGKASVIWIIIGIMALGISELFIDPIALSEITSIDSSHNTSFLAAIYMLFTGSIAGFIGAKVADMAAFKNVENQVDLVTQAHLFENLFINITIVLVCMVVLWAVIALVIRKMK</sequence>
<dbReference type="InterPro" id="IPR018456">
    <property type="entry name" value="PTR2_symporter_CS"/>
</dbReference>
<keyword evidence="3" id="KW-1003">Cell membrane</keyword>
<evidence type="ECO:0000256" key="2">
    <source>
        <dbReference type="ARBA" id="ARBA00022448"/>
    </source>
</evidence>
<organism evidence="10 11">
    <name type="scientific">Allofrancisella frigidaquae</name>
    <dbReference type="NCBI Taxonomy" id="1085644"/>
    <lineage>
        <taxon>Bacteria</taxon>
        <taxon>Pseudomonadati</taxon>
        <taxon>Pseudomonadota</taxon>
        <taxon>Gammaproteobacteria</taxon>
        <taxon>Thiotrichales</taxon>
        <taxon>Francisellaceae</taxon>
        <taxon>Allofrancisella</taxon>
    </lineage>
</organism>
<evidence type="ECO:0000256" key="8">
    <source>
        <dbReference type="RuleBase" id="RU003755"/>
    </source>
</evidence>
<proteinExistence type="inferred from homology"/>
<feature type="transmembrane region" description="Helical" evidence="9">
    <location>
        <begin position="402"/>
        <end position="422"/>
    </location>
</feature>
<dbReference type="Gene3D" id="1.20.1250.20">
    <property type="entry name" value="MFS general substrate transporter like domains"/>
    <property type="match status" value="1"/>
</dbReference>
<dbReference type="PROSITE" id="PS01022">
    <property type="entry name" value="PTR2_1"/>
    <property type="match status" value="1"/>
</dbReference>
<feature type="transmembrane region" description="Helical" evidence="9">
    <location>
        <begin position="260"/>
        <end position="279"/>
    </location>
</feature>
<dbReference type="AlphaFoldDB" id="A0A6M3HTK9"/>
<keyword evidence="5" id="KW-0571">Peptide transport</keyword>
<dbReference type="GO" id="GO:0005886">
    <property type="term" value="C:plasma membrane"/>
    <property type="evidence" value="ECO:0007669"/>
    <property type="project" value="UniProtKB-SubCell"/>
</dbReference>
<reference evidence="10 11" key="1">
    <citation type="submission" date="2019-03" db="EMBL/GenBank/DDBJ databases">
        <title>Complete Genome Sequence of Allofrancisella frigidaquae Strain SYSU 10HL1970 Isolated from Water-Cooling Systems in China.</title>
        <authorList>
            <person name="Ohrman C."/>
            <person name="Uneklint I."/>
            <person name="Sjodin A."/>
        </authorList>
    </citation>
    <scope>NUCLEOTIDE SEQUENCE [LARGE SCALE GENOMIC DNA]</scope>
    <source>
        <strain evidence="10 11">SYSU 10HL1970</strain>
    </source>
</reference>
<protein>
    <submittedName>
        <fullName evidence="10">MFS transporter</fullName>
    </submittedName>
</protein>
<dbReference type="SUPFAM" id="SSF103473">
    <property type="entry name" value="MFS general substrate transporter"/>
    <property type="match status" value="2"/>
</dbReference>
<dbReference type="PANTHER" id="PTHR23517:SF15">
    <property type="entry name" value="PROTON-DEPENDENT OLIGOPEPTIDE FAMILY TRANSPORT PROTEIN"/>
    <property type="match status" value="1"/>
</dbReference>
<evidence type="ECO:0000313" key="11">
    <source>
        <dbReference type="Proteomes" id="UP000503320"/>
    </source>
</evidence>
<feature type="transmembrane region" description="Helical" evidence="9">
    <location>
        <begin position="76"/>
        <end position="94"/>
    </location>
</feature>
<feature type="transmembrane region" description="Helical" evidence="9">
    <location>
        <begin position="368"/>
        <end position="390"/>
    </location>
</feature>
<name>A0A6M3HTK9_9GAMM</name>
<dbReference type="NCBIfam" id="TIGR00924">
    <property type="entry name" value="yjdL_sub1_fam"/>
    <property type="match status" value="1"/>
</dbReference>
<dbReference type="KEGG" id="afri:E3E15_04205"/>
<dbReference type="InterPro" id="IPR050171">
    <property type="entry name" value="MFS_Transporters"/>
</dbReference>
<dbReference type="Pfam" id="PF00854">
    <property type="entry name" value="PTR2"/>
    <property type="match status" value="1"/>
</dbReference>
<feature type="transmembrane region" description="Helical" evidence="9">
    <location>
        <begin position="168"/>
        <end position="185"/>
    </location>
</feature>
<evidence type="ECO:0000256" key="3">
    <source>
        <dbReference type="ARBA" id="ARBA00022475"/>
    </source>
</evidence>
<feature type="transmembrane region" description="Helical" evidence="9">
    <location>
        <begin position="12"/>
        <end position="37"/>
    </location>
</feature>
<keyword evidence="11" id="KW-1185">Reference proteome</keyword>
<feature type="transmembrane region" description="Helical" evidence="9">
    <location>
        <begin position="49"/>
        <end position="69"/>
    </location>
</feature>
<evidence type="ECO:0000256" key="9">
    <source>
        <dbReference type="SAM" id="Phobius"/>
    </source>
</evidence>